<dbReference type="EMBL" id="GG738861">
    <property type="protein sequence ID" value="EFC45913.1"/>
    <property type="molecule type" value="Genomic_DNA"/>
</dbReference>
<feature type="transmembrane region" description="Helical" evidence="2">
    <location>
        <begin position="82"/>
        <end position="101"/>
    </location>
</feature>
<dbReference type="InParanoid" id="D2VBI6"/>
<keyword evidence="2" id="KW-0472">Membrane</keyword>
<name>D2VBI6_NAEGR</name>
<dbReference type="OrthoDB" id="10254616at2759"/>
<gene>
    <name evidence="3" type="ORF">NAEGRDRAFT_66230</name>
</gene>
<dbReference type="OMA" id="QPAIKEW"/>
<proteinExistence type="predicted"/>
<sequence length="178" mass="20769">MTESSSSKPSSSSFTPLREHSANGDIPTLYSTFHKQSIQKSIDEKQKLGEIPTRAVKQNSFQKLLSHIPPIKYRFGREAFKFGWYLLYPFGVVFAISQPAIKEWIVSKMPETKSYMDNWQSSQSQEEVDLAKNMQQVELGNASNYNLYWQEKTKNDERVKKFLEMQRGRVEKDMDRND</sequence>
<evidence type="ECO:0000256" key="2">
    <source>
        <dbReference type="SAM" id="Phobius"/>
    </source>
</evidence>
<dbReference type="AlphaFoldDB" id="D2VBI6"/>
<dbReference type="RefSeq" id="XP_002678657.1">
    <property type="nucleotide sequence ID" value="XM_002678611.1"/>
</dbReference>
<dbReference type="Proteomes" id="UP000006671">
    <property type="component" value="Unassembled WGS sequence"/>
</dbReference>
<evidence type="ECO:0000313" key="3">
    <source>
        <dbReference type="EMBL" id="EFC45913.1"/>
    </source>
</evidence>
<keyword evidence="2" id="KW-1133">Transmembrane helix</keyword>
<feature type="compositionally biased region" description="Low complexity" evidence="1">
    <location>
        <begin position="1"/>
        <end position="13"/>
    </location>
</feature>
<reference evidence="3 4" key="1">
    <citation type="journal article" date="2010" name="Cell">
        <title>The genome of Naegleria gruberi illuminates early eukaryotic versatility.</title>
        <authorList>
            <person name="Fritz-Laylin L.K."/>
            <person name="Prochnik S.E."/>
            <person name="Ginger M.L."/>
            <person name="Dacks J.B."/>
            <person name="Carpenter M.L."/>
            <person name="Field M.C."/>
            <person name="Kuo A."/>
            <person name="Paredez A."/>
            <person name="Chapman J."/>
            <person name="Pham J."/>
            <person name="Shu S."/>
            <person name="Neupane R."/>
            <person name="Cipriano M."/>
            <person name="Mancuso J."/>
            <person name="Tu H."/>
            <person name="Salamov A."/>
            <person name="Lindquist E."/>
            <person name="Shapiro H."/>
            <person name="Lucas S."/>
            <person name="Grigoriev I.V."/>
            <person name="Cande W.Z."/>
            <person name="Fulton C."/>
            <person name="Rokhsar D.S."/>
            <person name="Dawson S.C."/>
        </authorList>
    </citation>
    <scope>NUCLEOTIDE SEQUENCE [LARGE SCALE GENOMIC DNA]</scope>
    <source>
        <strain evidence="3 4">NEG-M</strain>
    </source>
</reference>
<feature type="region of interest" description="Disordered" evidence="1">
    <location>
        <begin position="1"/>
        <end position="25"/>
    </location>
</feature>
<protein>
    <submittedName>
        <fullName evidence="3">Predicted protein</fullName>
    </submittedName>
</protein>
<evidence type="ECO:0000313" key="4">
    <source>
        <dbReference type="Proteomes" id="UP000006671"/>
    </source>
</evidence>
<keyword evidence="2" id="KW-0812">Transmembrane</keyword>
<dbReference type="KEGG" id="ngr:NAEGRDRAFT_66230"/>
<accession>D2VBI6</accession>
<organism evidence="4">
    <name type="scientific">Naegleria gruberi</name>
    <name type="common">Amoeba</name>
    <dbReference type="NCBI Taxonomy" id="5762"/>
    <lineage>
        <taxon>Eukaryota</taxon>
        <taxon>Discoba</taxon>
        <taxon>Heterolobosea</taxon>
        <taxon>Tetramitia</taxon>
        <taxon>Eutetramitia</taxon>
        <taxon>Vahlkampfiidae</taxon>
        <taxon>Naegleria</taxon>
    </lineage>
</organism>
<dbReference type="GeneID" id="8850527"/>
<dbReference type="VEuPathDB" id="AmoebaDB:NAEGRDRAFT_66230"/>
<keyword evidence="4" id="KW-1185">Reference proteome</keyword>
<evidence type="ECO:0000256" key="1">
    <source>
        <dbReference type="SAM" id="MobiDB-lite"/>
    </source>
</evidence>